<dbReference type="Proteomes" id="UP000182110">
    <property type="component" value="Unassembled WGS sequence"/>
</dbReference>
<sequence length="150" mass="17574">MEGGKIRYMFSLRGDAHKIYLQLKKASYKNRSFKGMKKLIEVEEIQNFYSSIDSDTLKKVYYCMIKEKNGSGIIPIIISSGPWLFLLFSNQLQDFLFKDGSLLWVVFSIIYITILSISVFLHFHERSWSFVHIEIIQEILHDRKGIRGKA</sequence>
<keyword evidence="3" id="KW-1185">Reference proteome</keyword>
<comment type="caution">
    <text evidence="2">The sequence shown here is derived from an EMBL/GenBank/DDBJ whole genome shotgun (WGS) entry which is preliminary data.</text>
</comment>
<protein>
    <submittedName>
        <fullName evidence="2">Uncharacterized protein</fullName>
    </submittedName>
</protein>
<reference evidence="2 3" key="1">
    <citation type="journal article" date="2014" name="Genome Announc.">
        <title>Genome Sequence of Bacillus simplex Strain P558, Isolated from a Human Fecal Sample.</title>
        <authorList>
            <person name="Croce O."/>
            <person name="Hugon P."/>
            <person name="Lagier J.C."/>
            <person name="Bibi F."/>
            <person name="Robert C."/>
            <person name="Azhar E.I."/>
            <person name="Raoult D."/>
            <person name="Fournier P.E."/>
        </authorList>
    </citation>
    <scope>NUCLEOTIDE SEQUENCE [LARGE SCALE GENOMIC DNA]</scope>
    <source>
        <strain evidence="2 3">P558</strain>
    </source>
</reference>
<feature type="transmembrane region" description="Helical" evidence="1">
    <location>
        <begin position="101"/>
        <end position="123"/>
    </location>
</feature>
<organism evidence="2 3">
    <name type="scientific">Peribacillus simplex</name>
    <dbReference type="NCBI Taxonomy" id="1478"/>
    <lineage>
        <taxon>Bacteria</taxon>
        <taxon>Bacillati</taxon>
        <taxon>Bacillota</taxon>
        <taxon>Bacilli</taxon>
        <taxon>Bacillales</taxon>
        <taxon>Bacillaceae</taxon>
        <taxon>Peribacillus</taxon>
    </lineage>
</organism>
<proteinExistence type="predicted"/>
<keyword evidence="1" id="KW-0812">Transmembrane</keyword>
<name>A0AAN2PN08_9BACI</name>
<evidence type="ECO:0000313" key="2">
    <source>
        <dbReference type="EMBL" id="CEG34835.1"/>
    </source>
</evidence>
<evidence type="ECO:0000256" key="1">
    <source>
        <dbReference type="SAM" id="Phobius"/>
    </source>
</evidence>
<dbReference type="AlphaFoldDB" id="A0AAN2PN08"/>
<keyword evidence="1" id="KW-0472">Membrane</keyword>
<keyword evidence="1" id="KW-1133">Transmembrane helix</keyword>
<gene>
    <name evidence="2" type="ORF">BN1180_05041</name>
</gene>
<feature type="transmembrane region" description="Helical" evidence="1">
    <location>
        <begin position="72"/>
        <end position="89"/>
    </location>
</feature>
<accession>A0AAN2PN08</accession>
<evidence type="ECO:0000313" key="3">
    <source>
        <dbReference type="Proteomes" id="UP000182110"/>
    </source>
</evidence>
<dbReference type="EMBL" id="CCXW01000001">
    <property type="protein sequence ID" value="CEG34835.1"/>
    <property type="molecule type" value="Genomic_DNA"/>
</dbReference>